<evidence type="ECO:0000313" key="2">
    <source>
        <dbReference type="EMBL" id="KAJ5247533.1"/>
    </source>
</evidence>
<gene>
    <name evidence="2" type="ORF">N7468_002516</name>
</gene>
<organism evidence="2 3">
    <name type="scientific">Penicillium chermesinum</name>
    <dbReference type="NCBI Taxonomy" id="63820"/>
    <lineage>
        <taxon>Eukaryota</taxon>
        <taxon>Fungi</taxon>
        <taxon>Dikarya</taxon>
        <taxon>Ascomycota</taxon>
        <taxon>Pezizomycotina</taxon>
        <taxon>Eurotiomycetes</taxon>
        <taxon>Eurotiomycetidae</taxon>
        <taxon>Eurotiales</taxon>
        <taxon>Aspergillaceae</taxon>
        <taxon>Penicillium</taxon>
    </lineage>
</organism>
<dbReference type="PANTHER" id="PTHR43798:SF33">
    <property type="entry name" value="HYDROLASE, PUTATIVE (AFU_ORTHOLOGUE AFUA_2G14860)-RELATED"/>
    <property type="match status" value="1"/>
</dbReference>
<dbReference type="GeneID" id="83199116"/>
<proteinExistence type="predicted"/>
<dbReference type="GO" id="GO:0017000">
    <property type="term" value="P:antibiotic biosynthetic process"/>
    <property type="evidence" value="ECO:0007669"/>
    <property type="project" value="UniProtKB-ARBA"/>
</dbReference>
<reference evidence="2" key="1">
    <citation type="submission" date="2022-11" db="EMBL/GenBank/DDBJ databases">
        <authorList>
            <person name="Petersen C."/>
        </authorList>
    </citation>
    <scope>NUCLEOTIDE SEQUENCE</scope>
    <source>
        <strain evidence="2">IBT 19713</strain>
    </source>
</reference>
<dbReference type="GO" id="GO:0072330">
    <property type="term" value="P:monocarboxylic acid biosynthetic process"/>
    <property type="evidence" value="ECO:0007669"/>
    <property type="project" value="UniProtKB-ARBA"/>
</dbReference>
<evidence type="ECO:0000259" key="1">
    <source>
        <dbReference type="Pfam" id="PF12697"/>
    </source>
</evidence>
<dbReference type="OrthoDB" id="294702at2759"/>
<evidence type="ECO:0000313" key="3">
    <source>
        <dbReference type="Proteomes" id="UP001150941"/>
    </source>
</evidence>
<reference evidence="2" key="2">
    <citation type="journal article" date="2023" name="IMA Fungus">
        <title>Comparative genomic study of the Penicillium genus elucidates a diverse pangenome and 15 lateral gene transfer events.</title>
        <authorList>
            <person name="Petersen C."/>
            <person name="Sorensen T."/>
            <person name="Nielsen M.R."/>
            <person name="Sondergaard T.E."/>
            <person name="Sorensen J.L."/>
            <person name="Fitzpatrick D.A."/>
            <person name="Frisvad J.C."/>
            <person name="Nielsen K.L."/>
        </authorList>
    </citation>
    <scope>NUCLEOTIDE SEQUENCE</scope>
    <source>
        <strain evidence="2">IBT 19713</strain>
    </source>
</reference>
<dbReference type="AlphaFoldDB" id="A0A9W9PIN9"/>
<dbReference type="RefSeq" id="XP_058334954.1">
    <property type="nucleotide sequence ID" value="XM_058471813.1"/>
</dbReference>
<comment type="caution">
    <text evidence="2">The sequence shown here is derived from an EMBL/GenBank/DDBJ whole genome shotgun (WGS) entry which is preliminary data.</text>
</comment>
<dbReference type="InterPro" id="IPR029058">
    <property type="entry name" value="AB_hydrolase_fold"/>
</dbReference>
<accession>A0A9W9PIN9</accession>
<dbReference type="InterPro" id="IPR050266">
    <property type="entry name" value="AB_hydrolase_sf"/>
</dbReference>
<sequence length="322" mass="34849">MEIPPDSDWRTASGSSMISIGTHRLFVSVSGPPLNTSDPLIVILAGAGDVASSYIALTQVVATKARILIYDRSGLGRSETGPPSLSCSPAVTAAGDLHSLLQSMKLSPPLILVAHSYGAIVAREYLHLHADAVAGMVLADGSTERQSDYFQIPDPNLVAVLGDLRFAQVTGLRAQAKLSRDEWRTRAIDIARGAAAAAAEANALVVVCDTLRSKRQLERRALGVKPLSVIRCNSPGDYERIYSRGVEVGNGSDLQRKALRELLDRWPTIDRDLQESQLGLSMTTHLVHVPDCGHNVHLIRPDVVAREIGWVLEHLQPLEQKL</sequence>
<dbReference type="Pfam" id="PF12697">
    <property type="entry name" value="Abhydrolase_6"/>
    <property type="match status" value="1"/>
</dbReference>
<name>A0A9W9PIN9_9EURO</name>
<protein>
    <recommendedName>
        <fullName evidence="1">AB hydrolase-1 domain-containing protein</fullName>
    </recommendedName>
</protein>
<dbReference type="GO" id="GO:0016020">
    <property type="term" value="C:membrane"/>
    <property type="evidence" value="ECO:0007669"/>
    <property type="project" value="TreeGrafter"/>
</dbReference>
<dbReference type="Gene3D" id="3.40.50.1820">
    <property type="entry name" value="alpha/beta hydrolase"/>
    <property type="match status" value="1"/>
</dbReference>
<dbReference type="InterPro" id="IPR000073">
    <property type="entry name" value="AB_hydrolase_1"/>
</dbReference>
<dbReference type="Proteomes" id="UP001150941">
    <property type="component" value="Unassembled WGS sequence"/>
</dbReference>
<dbReference type="SUPFAM" id="SSF53474">
    <property type="entry name" value="alpha/beta-Hydrolases"/>
    <property type="match status" value="1"/>
</dbReference>
<keyword evidence="3" id="KW-1185">Reference proteome</keyword>
<dbReference type="PANTHER" id="PTHR43798">
    <property type="entry name" value="MONOACYLGLYCEROL LIPASE"/>
    <property type="match status" value="1"/>
</dbReference>
<dbReference type="EMBL" id="JAPQKS010000002">
    <property type="protein sequence ID" value="KAJ5247533.1"/>
    <property type="molecule type" value="Genomic_DNA"/>
</dbReference>
<feature type="domain" description="AB hydrolase-1" evidence="1">
    <location>
        <begin position="41"/>
        <end position="306"/>
    </location>
</feature>